<evidence type="ECO:0000313" key="5">
    <source>
        <dbReference type="EMBL" id="KAI6654788.1"/>
    </source>
</evidence>
<dbReference type="EMBL" id="JAKMXF010000221">
    <property type="protein sequence ID" value="KAI6654788.1"/>
    <property type="molecule type" value="Genomic_DNA"/>
</dbReference>
<dbReference type="InterPro" id="IPR006020">
    <property type="entry name" value="PTB/PI_dom"/>
</dbReference>
<accession>A0AAV7K1F9</accession>
<dbReference type="SUPFAM" id="SSF50729">
    <property type="entry name" value="PH domain-like"/>
    <property type="match status" value="1"/>
</dbReference>
<reference evidence="5 6" key="1">
    <citation type="journal article" date="2023" name="BMC Biol.">
        <title>The compact genome of the sponge Oopsacas minuta (Hexactinellida) is lacking key metazoan core genes.</title>
        <authorList>
            <person name="Santini S."/>
            <person name="Schenkelaars Q."/>
            <person name="Jourda C."/>
            <person name="Duchesne M."/>
            <person name="Belahbib H."/>
            <person name="Rocher C."/>
            <person name="Selva M."/>
            <person name="Riesgo A."/>
            <person name="Vervoort M."/>
            <person name="Leys S.P."/>
            <person name="Kodjabachian L."/>
            <person name="Le Bivic A."/>
            <person name="Borchiellini C."/>
            <person name="Claverie J.M."/>
            <person name="Renard E."/>
        </authorList>
    </citation>
    <scope>NUCLEOTIDE SEQUENCE [LARGE SCALE GENOMIC DNA]</scope>
    <source>
        <strain evidence="5">SPO-2</strain>
    </source>
</reference>
<dbReference type="PANTHER" id="PTHR15832:SF2">
    <property type="entry name" value="SH2 DOMAIN-CONTAINING PROTEIN"/>
    <property type="match status" value="1"/>
</dbReference>
<dbReference type="Gene3D" id="3.30.505.10">
    <property type="entry name" value="SH2 domain"/>
    <property type="match status" value="1"/>
</dbReference>
<protein>
    <submittedName>
        <fullName evidence="5">Src-like-adapter 2</fullName>
    </submittedName>
</protein>
<dbReference type="PANTHER" id="PTHR15832">
    <property type="entry name" value="SHC (SRC HOMOLOGY DOMAIN C-TERMINAL) ADAPTOR HOMOLOG"/>
    <property type="match status" value="1"/>
</dbReference>
<dbReference type="InterPro" id="IPR011993">
    <property type="entry name" value="PH-like_dom_sf"/>
</dbReference>
<proteinExistence type="predicted"/>
<name>A0AAV7K1F9_9METZ</name>
<dbReference type="Gene3D" id="2.30.29.30">
    <property type="entry name" value="Pleckstrin-homology domain (PH domain)/Phosphotyrosine-binding domain (PTB)"/>
    <property type="match status" value="1"/>
</dbReference>
<dbReference type="PROSITE" id="PS50001">
    <property type="entry name" value="SH2"/>
    <property type="match status" value="1"/>
</dbReference>
<dbReference type="Pfam" id="PF00017">
    <property type="entry name" value="SH2"/>
    <property type="match status" value="1"/>
</dbReference>
<evidence type="ECO:0000259" key="4">
    <source>
        <dbReference type="PROSITE" id="PS50001"/>
    </source>
</evidence>
<dbReference type="InterPro" id="IPR000980">
    <property type="entry name" value="SH2"/>
</dbReference>
<dbReference type="SUPFAM" id="SSF55550">
    <property type="entry name" value="SH2 domain"/>
    <property type="match status" value="1"/>
</dbReference>
<feature type="region of interest" description="Disordered" evidence="3">
    <location>
        <begin position="153"/>
        <end position="205"/>
    </location>
</feature>
<dbReference type="InterPro" id="IPR036860">
    <property type="entry name" value="SH2_dom_sf"/>
</dbReference>
<evidence type="ECO:0000313" key="6">
    <source>
        <dbReference type="Proteomes" id="UP001165289"/>
    </source>
</evidence>
<sequence>MFLLRAKNTYGEKKQPVYQVKKYSCLYIASVEMFINLGEDVSVIKKTVDRTVHNLNLKTLTGEPVQLVLNENGIIVQEHKYKDSQANDVLMAHALKRICYTTSFPKKRIYVFVSRLPQEERVFSHFFLMQDKSTGDKIIKELSNAFTNAFKTKKRKTLEKDHRRNLRAKHPVAPAPLPLQAPKPQASPKKKKNNPPPQDQFVPPPPYVDVLSNQDQMFQEFDIISPVNTPSAPPLSITPTGPGAFFIDNAFPLQQAQALPAYRNDPFIPQHAEPLYVDDPFVSQQDPFAPQRDPFAPQRENFAQIDIQQDPFSQFQIFPDSPNRNGCDAMEASDGLPSYNSYNKEFHLGHQVSKDDLLIDLTSPEHIPAPSGRLLRSLSTSNVLEEVRSDSPPFLPPAYQPPEHVEPIPDIPTNHQETAASHFRSRIGNQNEQATRPKSGIYPSLSAGLERNSFVEPFNAADQSHGFSYQDEHYALANEPWFQEGLPRDIIIELLKDQKQGAFFIRESLSQPGKLALSVKGSNNVIHFLIDKSRKGYSVENDKLFFPSISLLVMHHSINRGVLPCTLTVGDSNPAYLRADHLESSDSEAEGEDPIYTTYALTGSMNVQQH</sequence>
<evidence type="ECO:0000256" key="1">
    <source>
        <dbReference type="ARBA" id="ARBA00022999"/>
    </source>
</evidence>
<dbReference type="Pfam" id="PF00640">
    <property type="entry name" value="PID"/>
    <property type="match status" value="1"/>
</dbReference>
<keyword evidence="1 2" id="KW-0727">SH2 domain</keyword>
<feature type="domain" description="SH2" evidence="4">
    <location>
        <begin position="481"/>
        <end position="557"/>
    </location>
</feature>
<keyword evidence="6" id="KW-1185">Reference proteome</keyword>
<evidence type="ECO:0000256" key="2">
    <source>
        <dbReference type="PROSITE-ProRule" id="PRU00191"/>
    </source>
</evidence>
<feature type="compositionally biased region" description="Pro residues" evidence="3">
    <location>
        <begin position="194"/>
        <end position="205"/>
    </location>
</feature>
<comment type="caution">
    <text evidence="5">The sequence shown here is derived from an EMBL/GenBank/DDBJ whole genome shotgun (WGS) entry which is preliminary data.</text>
</comment>
<gene>
    <name evidence="5" type="ORF">LOD99_2667</name>
</gene>
<dbReference type="SMART" id="SM00252">
    <property type="entry name" value="SH2"/>
    <property type="match status" value="1"/>
</dbReference>
<dbReference type="CDD" id="cd00173">
    <property type="entry name" value="SH2"/>
    <property type="match status" value="1"/>
</dbReference>
<evidence type="ECO:0000256" key="3">
    <source>
        <dbReference type="SAM" id="MobiDB-lite"/>
    </source>
</evidence>
<feature type="compositionally biased region" description="Basic residues" evidence="3">
    <location>
        <begin position="153"/>
        <end position="170"/>
    </location>
</feature>
<organism evidence="5 6">
    <name type="scientific">Oopsacas minuta</name>
    <dbReference type="NCBI Taxonomy" id="111878"/>
    <lineage>
        <taxon>Eukaryota</taxon>
        <taxon>Metazoa</taxon>
        <taxon>Porifera</taxon>
        <taxon>Hexactinellida</taxon>
        <taxon>Hexasterophora</taxon>
        <taxon>Lyssacinosida</taxon>
        <taxon>Leucopsacidae</taxon>
        <taxon>Oopsacas</taxon>
    </lineage>
</organism>
<dbReference type="Proteomes" id="UP001165289">
    <property type="component" value="Unassembled WGS sequence"/>
</dbReference>
<dbReference type="AlphaFoldDB" id="A0AAV7K1F9"/>